<comment type="similarity">
    <text evidence="9">Belongs to the MnmA/TRMU family.</text>
</comment>
<dbReference type="Pfam" id="PF20258">
    <property type="entry name" value="tRNA_Me_trans_C"/>
    <property type="match status" value="1"/>
</dbReference>
<evidence type="ECO:0000256" key="2">
    <source>
        <dbReference type="ARBA" id="ARBA00022679"/>
    </source>
</evidence>
<evidence type="ECO:0000256" key="8">
    <source>
        <dbReference type="ARBA" id="ARBA00051542"/>
    </source>
</evidence>
<evidence type="ECO:0000256" key="3">
    <source>
        <dbReference type="ARBA" id="ARBA00022694"/>
    </source>
</evidence>
<dbReference type="InterPro" id="IPR046885">
    <property type="entry name" value="MnmA-like_C"/>
</dbReference>
<dbReference type="EC" id="2.8.1.13" evidence="9"/>
<accession>A0ABS5JVW8</accession>
<name>A0ABS5JVW8_9BACT</name>
<keyword evidence="3 9" id="KW-0819">tRNA processing</keyword>
<dbReference type="Gene3D" id="2.30.30.280">
    <property type="entry name" value="Adenine nucleotide alpha hydrolases-like domains"/>
    <property type="match status" value="1"/>
</dbReference>
<feature type="region of interest" description="Interaction with tRNA" evidence="9">
    <location>
        <begin position="138"/>
        <end position="140"/>
    </location>
</feature>
<feature type="domain" description="tRNA-specific 2-thiouridylase MnmA-like central" evidence="11">
    <location>
        <begin position="211"/>
        <end position="260"/>
    </location>
</feature>
<keyword evidence="5 9" id="KW-0067">ATP-binding</keyword>
<dbReference type="RefSeq" id="WP_212216230.1">
    <property type="nucleotide sequence ID" value="NZ_JAGUCO010000007.1"/>
</dbReference>
<evidence type="ECO:0000256" key="6">
    <source>
        <dbReference type="ARBA" id="ARBA00022884"/>
    </source>
</evidence>
<dbReference type="InterPro" id="IPR023382">
    <property type="entry name" value="MnmA-like_central_sf"/>
</dbReference>
<dbReference type="NCBIfam" id="TIGR00420">
    <property type="entry name" value="trmU"/>
    <property type="match status" value="1"/>
</dbReference>
<feature type="binding site" evidence="9">
    <location>
        <position position="116"/>
    </location>
    <ligand>
        <name>ATP</name>
        <dbReference type="ChEBI" id="CHEBI:30616"/>
    </ligand>
</feature>
<dbReference type="Proteomes" id="UP000708576">
    <property type="component" value="Unassembled WGS sequence"/>
</dbReference>
<feature type="active site" description="Nucleophile" evidence="9">
    <location>
        <position position="92"/>
    </location>
</feature>
<dbReference type="Pfam" id="PF20259">
    <property type="entry name" value="tRNA_Me_trans_M"/>
    <property type="match status" value="1"/>
</dbReference>
<evidence type="ECO:0000256" key="1">
    <source>
        <dbReference type="ARBA" id="ARBA00022555"/>
    </source>
</evidence>
<dbReference type="HAMAP" id="MF_00144">
    <property type="entry name" value="tRNA_thiouridyl_MnmA"/>
    <property type="match status" value="1"/>
</dbReference>
<evidence type="ECO:0000313" key="13">
    <source>
        <dbReference type="Proteomes" id="UP000708576"/>
    </source>
</evidence>
<feature type="disulfide bond" description="Alternate" evidence="9">
    <location>
        <begin position="92"/>
        <end position="189"/>
    </location>
</feature>
<dbReference type="Gene3D" id="2.40.30.10">
    <property type="entry name" value="Translation factors"/>
    <property type="match status" value="1"/>
</dbReference>
<dbReference type="CDD" id="cd01998">
    <property type="entry name" value="MnmA_TRMU-like"/>
    <property type="match status" value="1"/>
</dbReference>
<dbReference type="Gene3D" id="3.40.50.620">
    <property type="entry name" value="HUPs"/>
    <property type="match status" value="1"/>
</dbReference>
<dbReference type="InterPro" id="IPR046884">
    <property type="entry name" value="MnmA-like_central"/>
</dbReference>
<comment type="function">
    <text evidence="9">Catalyzes the 2-thiolation of uridine at the wobble position (U34) of tRNA, leading to the formation of s(2)U34.</text>
</comment>
<feature type="binding site" evidence="9">
    <location>
        <position position="34"/>
    </location>
    <ligand>
        <name>ATP</name>
        <dbReference type="ChEBI" id="CHEBI:30616"/>
    </ligand>
</feature>
<dbReference type="NCBIfam" id="NF001138">
    <property type="entry name" value="PRK00143.1"/>
    <property type="match status" value="1"/>
</dbReference>
<evidence type="ECO:0000256" key="4">
    <source>
        <dbReference type="ARBA" id="ARBA00022741"/>
    </source>
</evidence>
<proteinExistence type="inferred from homology"/>
<dbReference type="PANTHER" id="PTHR11933:SF5">
    <property type="entry name" value="MITOCHONDRIAL TRNA-SPECIFIC 2-THIOURIDYLASE 1"/>
    <property type="match status" value="1"/>
</dbReference>
<dbReference type="EMBL" id="JAGUCO010000007">
    <property type="protein sequence ID" value="MBS2098989.1"/>
    <property type="molecule type" value="Genomic_DNA"/>
</dbReference>
<keyword evidence="13" id="KW-1185">Reference proteome</keyword>
<comment type="caution">
    <text evidence="9">Lacks conserved residue(s) required for the propagation of feature annotation.</text>
</comment>
<keyword evidence="6 9" id="KW-0694">RNA-binding</keyword>
<dbReference type="InterPro" id="IPR014729">
    <property type="entry name" value="Rossmann-like_a/b/a_fold"/>
</dbReference>
<comment type="catalytic activity">
    <reaction evidence="8 9">
        <text>S-sulfanyl-L-cysteinyl-[protein] + uridine(34) in tRNA + AH2 + ATP = 2-thiouridine(34) in tRNA + L-cysteinyl-[protein] + A + AMP + diphosphate + H(+)</text>
        <dbReference type="Rhea" id="RHEA:47032"/>
        <dbReference type="Rhea" id="RHEA-COMP:10131"/>
        <dbReference type="Rhea" id="RHEA-COMP:11726"/>
        <dbReference type="Rhea" id="RHEA-COMP:11727"/>
        <dbReference type="Rhea" id="RHEA-COMP:11728"/>
        <dbReference type="ChEBI" id="CHEBI:13193"/>
        <dbReference type="ChEBI" id="CHEBI:15378"/>
        <dbReference type="ChEBI" id="CHEBI:17499"/>
        <dbReference type="ChEBI" id="CHEBI:29950"/>
        <dbReference type="ChEBI" id="CHEBI:30616"/>
        <dbReference type="ChEBI" id="CHEBI:33019"/>
        <dbReference type="ChEBI" id="CHEBI:61963"/>
        <dbReference type="ChEBI" id="CHEBI:65315"/>
        <dbReference type="ChEBI" id="CHEBI:87170"/>
        <dbReference type="ChEBI" id="CHEBI:456215"/>
        <dbReference type="EC" id="2.8.1.13"/>
    </reaction>
</comment>
<evidence type="ECO:0000256" key="7">
    <source>
        <dbReference type="ARBA" id="ARBA00023157"/>
    </source>
</evidence>
<evidence type="ECO:0000256" key="9">
    <source>
        <dbReference type="HAMAP-Rule" id="MF_00144"/>
    </source>
</evidence>
<keyword evidence="9" id="KW-0963">Cytoplasm</keyword>
<keyword evidence="4 9" id="KW-0547">Nucleotide-binding</keyword>
<feature type="binding site" evidence="9">
    <location>
        <begin position="8"/>
        <end position="15"/>
    </location>
    <ligand>
        <name>ATP</name>
        <dbReference type="ChEBI" id="CHEBI:30616"/>
    </ligand>
</feature>
<feature type="active site" description="Cysteine persulfide intermediate" evidence="9">
    <location>
        <position position="189"/>
    </location>
</feature>
<organism evidence="12 13">
    <name type="scientific">Carboxylicivirga linearis</name>
    <dbReference type="NCBI Taxonomy" id="1628157"/>
    <lineage>
        <taxon>Bacteria</taxon>
        <taxon>Pseudomonadati</taxon>
        <taxon>Bacteroidota</taxon>
        <taxon>Bacteroidia</taxon>
        <taxon>Marinilabiliales</taxon>
        <taxon>Marinilabiliaceae</taxon>
        <taxon>Carboxylicivirga</taxon>
    </lineage>
</organism>
<keyword evidence="1 9" id="KW-0820">tRNA-binding</keyword>
<dbReference type="PANTHER" id="PTHR11933">
    <property type="entry name" value="TRNA 5-METHYLAMINOMETHYL-2-THIOURIDYLATE -METHYLTRANSFERASE"/>
    <property type="match status" value="1"/>
</dbReference>
<dbReference type="InterPro" id="IPR004506">
    <property type="entry name" value="MnmA-like"/>
</dbReference>
<feature type="site" description="Interaction with tRNA" evidence="9">
    <location>
        <position position="117"/>
    </location>
</feature>
<dbReference type="Pfam" id="PF03054">
    <property type="entry name" value="tRNA_Me_trans"/>
    <property type="match status" value="1"/>
</dbReference>
<sequence>MKKRVILGMSGGMDSSMSAILLQRQGYEVIGATLQTHTEANDKNIVDAQNLAKSLQIEHHLIDCRNEFKKEVITYFADEYINGRTPNPCVYCNRTIKWKYLLDLALQLDCDHIATGHYVRVLKENKYFYIQKGMDPAKDQSYFLWNLSQDVLSKAIFPLGQLKKTEVRALASELGYQNIADKKESMGVCFLAGTDYRNYLKKLLTSDHPSLQPGPVIDSNNNVLGHHEGFPFYTIGQKRGIEGVANGQCVVSINPERRALITGKKSDLFTNQIHLHEYSLTTDKSLWQDREVFIRVRGLDSVPGYQGKIEINNNSLAVYFNEDVWAITPGQSIVFYQDDKLIGGGIS</sequence>
<evidence type="ECO:0000313" key="12">
    <source>
        <dbReference type="EMBL" id="MBS2098989.1"/>
    </source>
</evidence>
<evidence type="ECO:0000259" key="11">
    <source>
        <dbReference type="Pfam" id="PF20259"/>
    </source>
</evidence>
<evidence type="ECO:0000259" key="10">
    <source>
        <dbReference type="Pfam" id="PF20258"/>
    </source>
</evidence>
<protein>
    <recommendedName>
        <fullName evidence="9">tRNA-specific 2-thiouridylase MnmA</fullName>
        <ecNumber evidence="9">2.8.1.13</ecNumber>
    </recommendedName>
</protein>
<comment type="caution">
    <text evidence="12">The sequence shown here is derived from an EMBL/GenBank/DDBJ whole genome shotgun (WGS) entry which is preliminary data.</text>
</comment>
<keyword evidence="7 9" id="KW-1015">Disulfide bond</keyword>
<feature type="domain" description="tRNA-specific 2-thiouridylase MnmA-like C-terminal" evidence="10">
    <location>
        <begin position="272"/>
        <end position="346"/>
    </location>
</feature>
<evidence type="ECO:0000256" key="5">
    <source>
        <dbReference type="ARBA" id="ARBA00022840"/>
    </source>
</evidence>
<dbReference type="GO" id="GO:0103016">
    <property type="term" value="F:tRNA-uridine 2-sulfurtransferase activity"/>
    <property type="evidence" value="ECO:0007669"/>
    <property type="project" value="UniProtKB-EC"/>
</dbReference>
<gene>
    <name evidence="9 12" type="primary">mnmA</name>
    <name evidence="12" type="ORF">KEM10_11925</name>
</gene>
<comment type="subcellular location">
    <subcellularLocation>
        <location evidence="9">Cytoplasm</location>
    </subcellularLocation>
</comment>
<dbReference type="SUPFAM" id="SSF52402">
    <property type="entry name" value="Adenine nucleotide alpha hydrolases-like"/>
    <property type="match status" value="1"/>
</dbReference>
<feature type="site" description="Interaction with tRNA" evidence="9">
    <location>
        <position position="331"/>
    </location>
</feature>
<keyword evidence="2 9" id="KW-0808">Transferase</keyword>
<reference evidence="12 13" key="1">
    <citation type="journal article" date="2015" name="Int. J. Syst. Evol. Microbiol.">
        <title>Carboxylicivirga linearis sp. nov., isolated from a sea cucumber culture pond.</title>
        <authorList>
            <person name="Wang F.Q."/>
            <person name="Zhou Y.X."/>
            <person name="Lin X.Z."/>
            <person name="Chen G.J."/>
            <person name="Du Z.J."/>
        </authorList>
    </citation>
    <scope>NUCLEOTIDE SEQUENCE [LARGE SCALE GENOMIC DNA]</scope>
    <source>
        <strain evidence="12 13">FB218</strain>
    </source>
</reference>